<proteinExistence type="inferred from homology"/>
<dbReference type="Proteomes" id="UP000254060">
    <property type="component" value="Unassembled WGS sequence"/>
</dbReference>
<dbReference type="RefSeq" id="WP_029333836.1">
    <property type="nucleotide sequence ID" value="NZ_UGGP01000001.1"/>
</dbReference>
<dbReference type="PANTHER" id="PTHR42879:SF2">
    <property type="entry name" value="3-OXOACYL-[ACYL-CARRIER-PROTEIN] REDUCTASE FABG"/>
    <property type="match status" value="1"/>
</dbReference>
<name>A0A377FX88_9BACL</name>
<dbReference type="STRING" id="1397694.GCA_000702585_00289"/>
<dbReference type="FunFam" id="3.40.50.720:FF:000084">
    <property type="entry name" value="Short-chain dehydrogenase reductase"/>
    <property type="match status" value="1"/>
</dbReference>
<dbReference type="InterPro" id="IPR002347">
    <property type="entry name" value="SDR_fam"/>
</dbReference>
<evidence type="ECO:0000256" key="1">
    <source>
        <dbReference type="ARBA" id="ARBA00006484"/>
    </source>
</evidence>
<evidence type="ECO:0000313" key="4">
    <source>
        <dbReference type="Proteomes" id="UP000254060"/>
    </source>
</evidence>
<dbReference type="Gene3D" id="3.40.50.720">
    <property type="entry name" value="NAD(P)-binding Rossmann-like Domain"/>
    <property type="match status" value="1"/>
</dbReference>
<evidence type="ECO:0000313" key="3">
    <source>
        <dbReference type="EMBL" id="STO09430.1"/>
    </source>
</evidence>
<protein>
    <submittedName>
        <fullName evidence="3">Glucose 1-dehydrogenase</fullName>
        <ecNumber evidence="3">1.1.1.47</ecNumber>
    </submittedName>
</protein>
<dbReference type="PRINTS" id="PR00081">
    <property type="entry name" value="GDHRDH"/>
</dbReference>
<dbReference type="InterPro" id="IPR020904">
    <property type="entry name" value="Sc_DH/Rdtase_CS"/>
</dbReference>
<sequence length="265" mass="28589">MANYPELKGKVAVITGSSKGIGRAVAERYAQEGVSVVLNYRSSEDEMNEVIRGIEASGGKAVAVKGDVAEEGLAEKMIEKAVSEFGKMDIFVNNAGVQVEAKTHEMELDNWKKIIDTNLTGTFLGVRAALKYFVEHEIQGNIINMSSVHEVIPRPGYTHYAASKGGVKMFTKSVALEYAPNKIRVNAIAPGAIDTPINEETMQDPEEKKGLEALIPTHEIGRPEQISAVAAWLASDESSYVTGTTIFADGGLSLYPAFGPENKVQ</sequence>
<accession>A0A377FX88</accession>
<dbReference type="GO" id="GO:0047936">
    <property type="term" value="F:glucose 1-dehydrogenase [NAD(P)+] activity"/>
    <property type="evidence" value="ECO:0007669"/>
    <property type="project" value="UniProtKB-EC"/>
</dbReference>
<dbReference type="InterPro" id="IPR050259">
    <property type="entry name" value="SDR"/>
</dbReference>
<evidence type="ECO:0000256" key="2">
    <source>
        <dbReference type="ARBA" id="ARBA00023002"/>
    </source>
</evidence>
<gene>
    <name evidence="3" type="ORF">NCTC13163_02867</name>
</gene>
<dbReference type="OrthoDB" id="9803333at2"/>
<dbReference type="AlphaFoldDB" id="A0A377FX88"/>
<keyword evidence="2 3" id="KW-0560">Oxidoreductase</keyword>
<dbReference type="NCBIfam" id="NF005559">
    <property type="entry name" value="PRK07231.1"/>
    <property type="match status" value="1"/>
</dbReference>
<dbReference type="Pfam" id="PF13561">
    <property type="entry name" value="adh_short_C2"/>
    <property type="match status" value="1"/>
</dbReference>
<dbReference type="GO" id="GO:0008206">
    <property type="term" value="P:bile acid metabolic process"/>
    <property type="evidence" value="ECO:0007669"/>
    <property type="project" value="UniProtKB-ARBA"/>
</dbReference>
<comment type="similarity">
    <text evidence="1">Belongs to the short-chain dehydrogenases/reductases (SDR) family.</text>
</comment>
<reference evidence="3 4" key="1">
    <citation type="submission" date="2018-06" db="EMBL/GenBank/DDBJ databases">
        <authorList>
            <consortium name="Pathogen Informatics"/>
            <person name="Doyle S."/>
        </authorList>
    </citation>
    <scope>NUCLEOTIDE SEQUENCE [LARGE SCALE GENOMIC DNA]</scope>
    <source>
        <strain evidence="3 4">NCTC13163</strain>
    </source>
</reference>
<organism evidence="3 4">
    <name type="scientific">Exiguobacterium aurantiacum</name>
    <dbReference type="NCBI Taxonomy" id="33987"/>
    <lineage>
        <taxon>Bacteria</taxon>
        <taxon>Bacillati</taxon>
        <taxon>Bacillota</taxon>
        <taxon>Bacilli</taxon>
        <taxon>Bacillales</taxon>
        <taxon>Bacillales Family XII. Incertae Sedis</taxon>
        <taxon>Exiguobacterium</taxon>
    </lineage>
</organism>
<dbReference type="PROSITE" id="PS00061">
    <property type="entry name" value="ADH_SHORT"/>
    <property type="match status" value="1"/>
</dbReference>
<dbReference type="InterPro" id="IPR036291">
    <property type="entry name" value="NAD(P)-bd_dom_sf"/>
</dbReference>
<dbReference type="PANTHER" id="PTHR42879">
    <property type="entry name" value="3-OXOACYL-(ACYL-CARRIER-PROTEIN) REDUCTASE"/>
    <property type="match status" value="1"/>
</dbReference>
<dbReference type="EMBL" id="UGGP01000001">
    <property type="protein sequence ID" value="STO09430.1"/>
    <property type="molecule type" value="Genomic_DNA"/>
</dbReference>
<dbReference type="SUPFAM" id="SSF51735">
    <property type="entry name" value="NAD(P)-binding Rossmann-fold domains"/>
    <property type="match status" value="1"/>
</dbReference>
<dbReference type="PRINTS" id="PR00080">
    <property type="entry name" value="SDRFAMILY"/>
</dbReference>
<dbReference type="EC" id="1.1.1.47" evidence="3"/>